<sequence>MANKERFLKIYANLPVNLRNEIIAVLPDVGPITWNVAYLEISNDTKLGKKILEKLSNFKII</sequence>
<dbReference type="Proteomes" id="UP000230184">
    <property type="component" value="Unassembled WGS sequence"/>
</dbReference>
<dbReference type="EMBL" id="PEWY01000058">
    <property type="protein sequence ID" value="PIU37191.1"/>
    <property type="molecule type" value="Genomic_DNA"/>
</dbReference>
<gene>
    <name evidence="1" type="ORF">COT02_02150</name>
</gene>
<dbReference type="AlphaFoldDB" id="A0A2M6YUN2"/>
<evidence type="ECO:0000313" key="1">
    <source>
        <dbReference type="EMBL" id="PIU37191.1"/>
    </source>
</evidence>
<comment type="caution">
    <text evidence="1">The sequence shown here is derived from an EMBL/GenBank/DDBJ whole genome shotgun (WGS) entry which is preliminary data.</text>
</comment>
<proteinExistence type="predicted"/>
<protein>
    <submittedName>
        <fullName evidence="1">Uncharacterized protein</fullName>
    </submittedName>
</protein>
<evidence type="ECO:0000313" key="2">
    <source>
        <dbReference type="Proteomes" id="UP000230184"/>
    </source>
</evidence>
<accession>A0A2M6YUN2</accession>
<reference evidence="2" key="1">
    <citation type="submission" date="2017-09" db="EMBL/GenBank/DDBJ databases">
        <title>Depth-based differentiation of microbial function through sediment-hosted aquifers and enrichment of novel symbionts in the deep terrestrial subsurface.</title>
        <authorList>
            <person name="Probst A.J."/>
            <person name="Ladd B."/>
            <person name="Jarett J.K."/>
            <person name="Geller-Mcgrath D.E."/>
            <person name="Sieber C.M.K."/>
            <person name="Emerson J.B."/>
            <person name="Anantharaman K."/>
            <person name="Thomas B.C."/>
            <person name="Malmstrom R."/>
            <person name="Stieglmeier M."/>
            <person name="Klingl A."/>
            <person name="Woyke T."/>
            <person name="Ryan C.M."/>
            <person name="Banfield J.F."/>
        </authorList>
    </citation>
    <scope>NUCLEOTIDE SEQUENCE [LARGE SCALE GENOMIC DNA]</scope>
</reference>
<organism evidence="1 2">
    <name type="scientific">Candidatus Roizmanbacteria bacterium CG07_land_8_20_14_0_80_34_15</name>
    <dbReference type="NCBI Taxonomy" id="1974849"/>
    <lineage>
        <taxon>Bacteria</taxon>
        <taxon>Candidatus Roizmaniibacteriota</taxon>
    </lineage>
</organism>
<name>A0A2M6YUN2_9BACT</name>